<evidence type="ECO:0000256" key="2">
    <source>
        <dbReference type="SAM" id="MobiDB-lite"/>
    </source>
</evidence>
<dbReference type="GO" id="GO:0006508">
    <property type="term" value="P:proteolysis"/>
    <property type="evidence" value="ECO:0007669"/>
    <property type="project" value="InterPro"/>
</dbReference>
<dbReference type="InterPro" id="IPR029058">
    <property type="entry name" value="AB_hydrolase_fold"/>
</dbReference>
<protein>
    <submittedName>
        <fullName evidence="3">Uncharacterized protein</fullName>
    </submittedName>
</protein>
<dbReference type="InterPro" id="IPR001563">
    <property type="entry name" value="Peptidase_S10"/>
</dbReference>
<evidence type="ECO:0000313" key="4">
    <source>
        <dbReference type="Proteomes" id="UP000834106"/>
    </source>
</evidence>
<dbReference type="Proteomes" id="UP000834106">
    <property type="component" value="Chromosome 23"/>
</dbReference>
<dbReference type="SUPFAM" id="SSF53474">
    <property type="entry name" value="alpha/beta-Hydrolases"/>
    <property type="match status" value="1"/>
</dbReference>
<accession>A0AAD2AIA8</accession>
<name>A0AAD2AIA8_9LAMI</name>
<dbReference type="Pfam" id="PF00450">
    <property type="entry name" value="Peptidase_S10"/>
    <property type="match status" value="1"/>
</dbReference>
<comment type="similarity">
    <text evidence="1">Belongs to the peptidase S10 family.</text>
</comment>
<feature type="compositionally biased region" description="Basic and acidic residues" evidence="2">
    <location>
        <begin position="13"/>
        <end position="24"/>
    </location>
</feature>
<keyword evidence="4" id="KW-1185">Reference proteome</keyword>
<organism evidence="3 4">
    <name type="scientific">Fraxinus pennsylvanica</name>
    <dbReference type="NCBI Taxonomy" id="56036"/>
    <lineage>
        <taxon>Eukaryota</taxon>
        <taxon>Viridiplantae</taxon>
        <taxon>Streptophyta</taxon>
        <taxon>Embryophyta</taxon>
        <taxon>Tracheophyta</taxon>
        <taxon>Spermatophyta</taxon>
        <taxon>Magnoliopsida</taxon>
        <taxon>eudicotyledons</taxon>
        <taxon>Gunneridae</taxon>
        <taxon>Pentapetalae</taxon>
        <taxon>asterids</taxon>
        <taxon>lamiids</taxon>
        <taxon>Lamiales</taxon>
        <taxon>Oleaceae</taxon>
        <taxon>Oleeae</taxon>
        <taxon>Fraxinus</taxon>
    </lineage>
</organism>
<reference evidence="3" key="1">
    <citation type="submission" date="2023-05" db="EMBL/GenBank/DDBJ databases">
        <authorList>
            <person name="Huff M."/>
        </authorList>
    </citation>
    <scope>NUCLEOTIDE SEQUENCE</scope>
</reference>
<dbReference type="EMBL" id="OU503058">
    <property type="protein sequence ID" value="CAI9786756.1"/>
    <property type="molecule type" value="Genomic_DNA"/>
</dbReference>
<dbReference type="Gene3D" id="3.40.50.11320">
    <property type="match status" value="1"/>
</dbReference>
<dbReference type="AlphaFoldDB" id="A0AAD2AIA8"/>
<proteinExistence type="inferred from homology"/>
<gene>
    <name evidence="3" type="ORF">FPE_LOCUS34186</name>
</gene>
<dbReference type="GO" id="GO:0004185">
    <property type="term" value="F:serine-type carboxypeptidase activity"/>
    <property type="evidence" value="ECO:0007669"/>
    <property type="project" value="InterPro"/>
</dbReference>
<sequence length="101" mass="11445">MPKSGGLGSRSLHGFEKESGDRDLGSPYMGPLTWFRILNLTINDSWKPLLVNDQVAGYTQKYKDNDFRLTSVTIKGAGHIASWYKPKETLAMIHRYLSRTL</sequence>
<feature type="region of interest" description="Disordered" evidence="2">
    <location>
        <begin position="1"/>
        <end position="28"/>
    </location>
</feature>
<evidence type="ECO:0000256" key="1">
    <source>
        <dbReference type="ARBA" id="ARBA00009431"/>
    </source>
</evidence>
<evidence type="ECO:0000313" key="3">
    <source>
        <dbReference type="EMBL" id="CAI9786756.1"/>
    </source>
</evidence>